<dbReference type="KEGG" id="civ:IMZ16_09125"/>
<keyword evidence="3" id="KW-0808">Transferase</keyword>
<dbReference type="InterPro" id="IPR001296">
    <property type="entry name" value="Glyco_trans_1"/>
</dbReference>
<dbReference type="RefSeq" id="WP_193439777.1">
    <property type="nucleotide sequence ID" value="NZ_CP063145.1"/>
</dbReference>
<evidence type="ECO:0000313" key="4">
    <source>
        <dbReference type="Proteomes" id="UP000593605"/>
    </source>
</evidence>
<sequence length="399" mass="45026">MLKKNTHKIIRTATVPESLNVLLKGQLEFLQKHYEVLAVSSPGEYLTEVEEREGVRTQAVEIQRKISLVDDFKSLTNLYSLFKKEKPQIVHSITPKAGLLSMLAAKAAGVPIRMHTFTGLIFPYKTGAFQKILIWMDKLLCWAATNIYPEGQGVKEDLIKFEITKKPMKVLANGNVNGIDTDYFSVKHFTDDFKSKLKNELGIDSQDFVFVFVGRLVKDKGIVELVRAFENLSNKAVDKKVKLLLVGPFEQEQDPLPNNIINEIDKNTNIITVGFQKDVRPYFAISDVLVFPSYREGFPNVVLQAGAMELPSIVTNISGSNEIIENGKNGVIIPKKDSGALMEAMLELLNNHEKRSRLKSNSRDLIVGRYQNAKVWEAVLSEYEKLLEENPKTTVRKKS</sequence>
<evidence type="ECO:0000259" key="2">
    <source>
        <dbReference type="Pfam" id="PF13477"/>
    </source>
</evidence>
<feature type="domain" description="Glycosyl transferase family 1" evidence="1">
    <location>
        <begin position="195"/>
        <end position="363"/>
    </location>
</feature>
<gene>
    <name evidence="3" type="ORF">IMZ16_09125</name>
</gene>
<name>A0A7M1T1D6_9FLAO</name>
<reference evidence="3 4" key="1">
    <citation type="submission" date="2020-10" db="EMBL/GenBank/DDBJ databases">
        <title>Complete genome of Cruoricapor ignavus strain M1214 isolated from the blood culture of a febrile patient.</title>
        <authorList>
            <person name="Guglielmino C.J.D."/>
        </authorList>
    </citation>
    <scope>NUCLEOTIDE SEQUENCE [LARGE SCALE GENOMIC DNA]</scope>
    <source>
        <strain evidence="3 4">M1214</strain>
    </source>
</reference>
<protein>
    <submittedName>
        <fullName evidence="3">Glycosyltransferase family 4 protein</fullName>
    </submittedName>
</protein>
<organism evidence="3 4">
    <name type="scientific">Cruoricaptor ignavus</name>
    <dbReference type="NCBI Taxonomy" id="1118202"/>
    <lineage>
        <taxon>Bacteria</taxon>
        <taxon>Pseudomonadati</taxon>
        <taxon>Bacteroidota</taxon>
        <taxon>Flavobacteriia</taxon>
        <taxon>Flavobacteriales</taxon>
        <taxon>Weeksellaceae</taxon>
        <taxon>Cruoricaptor</taxon>
    </lineage>
</organism>
<evidence type="ECO:0000313" key="3">
    <source>
        <dbReference type="EMBL" id="QOR73660.1"/>
    </source>
</evidence>
<proteinExistence type="predicted"/>
<dbReference type="CDD" id="cd03808">
    <property type="entry name" value="GT4_CapM-like"/>
    <property type="match status" value="1"/>
</dbReference>
<evidence type="ECO:0000259" key="1">
    <source>
        <dbReference type="Pfam" id="PF00534"/>
    </source>
</evidence>
<dbReference type="Pfam" id="PF00534">
    <property type="entry name" value="Glycos_transf_1"/>
    <property type="match status" value="1"/>
</dbReference>
<dbReference type="GO" id="GO:0016757">
    <property type="term" value="F:glycosyltransferase activity"/>
    <property type="evidence" value="ECO:0007669"/>
    <property type="project" value="InterPro"/>
</dbReference>
<dbReference type="PANTHER" id="PTHR12526">
    <property type="entry name" value="GLYCOSYLTRANSFERASE"/>
    <property type="match status" value="1"/>
</dbReference>
<dbReference type="AlphaFoldDB" id="A0A7M1T1D6"/>
<dbReference type="PANTHER" id="PTHR12526:SF630">
    <property type="entry name" value="GLYCOSYLTRANSFERASE"/>
    <property type="match status" value="1"/>
</dbReference>
<dbReference type="Proteomes" id="UP000593605">
    <property type="component" value="Chromosome"/>
</dbReference>
<dbReference type="Pfam" id="PF13477">
    <property type="entry name" value="Glyco_trans_4_2"/>
    <property type="match status" value="1"/>
</dbReference>
<dbReference type="EMBL" id="CP063145">
    <property type="protein sequence ID" value="QOR73660.1"/>
    <property type="molecule type" value="Genomic_DNA"/>
</dbReference>
<dbReference type="InterPro" id="IPR028098">
    <property type="entry name" value="Glyco_trans_4-like_N"/>
</dbReference>
<dbReference type="Gene3D" id="3.40.50.2000">
    <property type="entry name" value="Glycogen Phosphorylase B"/>
    <property type="match status" value="2"/>
</dbReference>
<accession>A0A7M1T1D6</accession>
<dbReference type="SUPFAM" id="SSF53756">
    <property type="entry name" value="UDP-Glycosyltransferase/glycogen phosphorylase"/>
    <property type="match status" value="1"/>
</dbReference>
<feature type="domain" description="Glycosyltransferase subfamily 4-like N-terminal" evidence="2">
    <location>
        <begin position="25"/>
        <end position="147"/>
    </location>
</feature>